<organism evidence="7 8">
    <name type="scientific">Cladophialophora yegresii CBS 114405</name>
    <dbReference type="NCBI Taxonomy" id="1182544"/>
    <lineage>
        <taxon>Eukaryota</taxon>
        <taxon>Fungi</taxon>
        <taxon>Dikarya</taxon>
        <taxon>Ascomycota</taxon>
        <taxon>Pezizomycotina</taxon>
        <taxon>Eurotiomycetes</taxon>
        <taxon>Chaetothyriomycetidae</taxon>
        <taxon>Chaetothyriales</taxon>
        <taxon>Herpotrichiellaceae</taxon>
        <taxon>Cladophialophora</taxon>
    </lineage>
</organism>
<dbReference type="GeneID" id="19180264"/>
<dbReference type="STRING" id="1182544.W9W159"/>
<dbReference type="Pfam" id="PF02784">
    <property type="entry name" value="Orn_Arg_deC_N"/>
    <property type="match status" value="1"/>
</dbReference>
<keyword evidence="5" id="KW-0456">Lyase</keyword>
<dbReference type="InterPro" id="IPR009006">
    <property type="entry name" value="Ala_racemase/Decarboxylase_C"/>
</dbReference>
<dbReference type="HOGENOM" id="CLU_026444_1_3_1"/>
<dbReference type="InterPro" id="IPR022644">
    <property type="entry name" value="De-COase2_N"/>
</dbReference>
<dbReference type="VEuPathDB" id="FungiDB:A1O7_05681"/>
<name>W9W159_9EURO</name>
<dbReference type="InterPro" id="IPR029066">
    <property type="entry name" value="PLP-binding_barrel"/>
</dbReference>
<dbReference type="PANTHER" id="PTHR11482:SF6">
    <property type="entry name" value="ORNITHINE DECARBOXYLASE 1-RELATED"/>
    <property type="match status" value="1"/>
</dbReference>
<proteinExistence type="inferred from homology"/>
<evidence type="ECO:0000256" key="4">
    <source>
        <dbReference type="ARBA" id="ARBA00022898"/>
    </source>
</evidence>
<dbReference type="RefSeq" id="XP_007757879.1">
    <property type="nucleotide sequence ID" value="XM_007759689.1"/>
</dbReference>
<keyword evidence="3" id="KW-0210">Decarboxylase</keyword>
<dbReference type="GO" id="GO:0004586">
    <property type="term" value="F:ornithine decarboxylase activity"/>
    <property type="evidence" value="ECO:0007669"/>
    <property type="project" value="TreeGrafter"/>
</dbReference>
<evidence type="ECO:0000256" key="5">
    <source>
        <dbReference type="ARBA" id="ARBA00023239"/>
    </source>
</evidence>
<dbReference type="Proteomes" id="UP000019473">
    <property type="component" value="Unassembled WGS sequence"/>
</dbReference>
<dbReference type="SUPFAM" id="SSF50621">
    <property type="entry name" value="Alanine racemase C-terminal domain-like"/>
    <property type="match status" value="1"/>
</dbReference>
<dbReference type="GO" id="GO:0033387">
    <property type="term" value="P:putrescine biosynthetic process from arginine, via ornithine"/>
    <property type="evidence" value="ECO:0007669"/>
    <property type="project" value="TreeGrafter"/>
</dbReference>
<evidence type="ECO:0000313" key="7">
    <source>
        <dbReference type="EMBL" id="EXJ58256.1"/>
    </source>
</evidence>
<gene>
    <name evidence="7" type="ORF">A1O7_05681</name>
</gene>
<comment type="caution">
    <text evidence="7">The sequence shown here is derived from an EMBL/GenBank/DDBJ whole genome shotgun (WGS) entry which is preliminary data.</text>
</comment>
<evidence type="ECO:0000313" key="8">
    <source>
        <dbReference type="Proteomes" id="UP000019473"/>
    </source>
</evidence>
<dbReference type="eggNOG" id="KOG0622">
    <property type="taxonomic scope" value="Eukaryota"/>
</dbReference>
<dbReference type="GO" id="GO:0005737">
    <property type="term" value="C:cytoplasm"/>
    <property type="evidence" value="ECO:0007669"/>
    <property type="project" value="TreeGrafter"/>
</dbReference>
<comment type="cofactor">
    <cofactor evidence="1">
        <name>pyridoxal 5'-phosphate</name>
        <dbReference type="ChEBI" id="CHEBI:597326"/>
    </cofactor>
</comment>
<evidence type="ECO:0000256" key="2">
    <source>
        <dbReference type="ARBA" id="ARBA00008872"/>
    </source>
</evidence>
<evidence type="ECO:0000256" key="1">
    <source>
        <dbReference type="ARBA" id="ARBA00001933"/>
    </source>
</evidence>
<reference evidence="7 8" key="1">
    <citation type="submission" date="2013-03" db="EMBL/GenBank/DDBJ databases">
        <title>The Genome Sequence of Cladophialophora yegresii CBS 114405.</title>
        <authorList>
            <consortium name="The Broad Institute Genomics Platform"/>
            <person name="Cuomo C."/>
            <person name="de Hoog S."/>
            <person name="Gorbushina A."/>
            <person name="Walker B."/>
            <person name="Young S.K."/>
            <person name="Zeng Q."/>
            <person name="Gargeya S."/>
            <person name="Fitzgerald M."/>
            <person name="Haas B."/>
            <person name="Abouelleil A."/>
            <person name="Allen A.W."/>
            <person name="Alvarado L."/>
            <person name="Arachchi H.M."/>
            <person name="Berlin A.M."/>
            <person name="Chapman S.B."/>
            <person name="Gainer-Dewar J."/>
            <person name="Goldberg J."/>
            <person name="Griggs A."/>
            <person name="Gujja S."/>
            <person name="Hansen M."/>
            <person name="Howarth C."/>
            <person name="Imamovic A."/>
            <person name="Ireland A."/>
            <person name="Larimer J."/>
            <person name="McCowan C."/>
            <person name="Murphy C."/>
            <person name="Pearson M."/>
            <person name="Poon T.W."/>
            <person name="Priest M."/>
            <person name="Roberts A."/>
            <person name="Saif S."/>
            <person name="Shea T."/>
            <person name="Sisk P."/>
            <person name="Sykes S."/>
            <person name="Wortman J."/>
            <person name="Nusbaum C."/>
            <person name="Birren B."/>
        </authorList>
    </citation>
    <scope>NUCLEOTIDE SEQUENCE [LARGE SCALE GENOMIC DNA]</scope>
    <source>
        <strain evidence="7 8">CBS 114405</strain>
    </source>
</reference>
<keyword evidence="8" id="KW-1185">Reference proteome</keyword>
<dbReference type="OrthoDB" id="10048508at2759"/>
<feature type="domain" description="Orn/DAP/Arg decarboxylase 2 N-terminal" evidence="6">
    <location>
        <begin position="2"/>
        <end position="110"/>
    </location>
</feature>
<dbReference type="PANTHER" id="PTHR11482">
    <property type="entry name" value="ARGININE/DIAMINOPIMELATE/ORNITHINE DECARBOXYLASE"/>
    <property type="match status" value="1"/>
</dbReference>
<dbReference type="InterPro" id="IPR002433">
    <property type="entry name" value="Orn_de-COase"/>
</dbReference>
<dbReference type="Gene3D" id="2.40.37.10">
    <property type="entry name" value="Lyase, Ornithine Decarboxylase, Chain A, domain 1"/>
    <property type="match status" value="1"/>
</dbReference>
<dbReference type="SUPFAM" id="SSF51419">
    <property type="entry name" value="PLP-binding barrel"/>
    <property type="match status" value="1"/>
</dbReference>
<protein>
    <recommendedName>
        <fullName evidence="6">Orn/DAP/Arg decarboxylase 2 N-terminal domain-containing protein</fullName>
    </recommendedName>
</protein>
<dbReference type="AlphaFoldDB" id="W9W159"/>
<evidence type="ECO:0000256" key="3">
    <source>
        <dbReference type="ARBA" id="ARBA00022793"/>
    </source>
</evidence>
<keyword evidence="4" id="KW-0663">Pyridoxal phosphate</keyword>
<accession>W9W159</accession>
<dbReference type="Gene3D" id="3.20.20.10">
    <property type="entry name" value="Alanine racemase"/>
    <property type="match status" value="2"/>
</dbReference>
<comment type="similarity">
    <text evidence="2">Belongs to the Orn/Lys/Arg decarboxylase class-II family.</text>
</comment>
<evidence type="ECO:0000259" key="6">
    <source>
        <dbReference type="Pfam" id="PF02784"/>
    </source>
</evidence>
<dbReference type="EMBL" id="AMGW01000004">
    <property type="protein sequence ID" value="EXJ58256.1"/>
    <property type="molecule type" value="Genomic_DNA"/>
</dbReference>
<sequence length="284" mass="32025">MCFMHPIKPEEAIREAYFEHGIRVFSLDSRSELDKIVRATSINAQPATDLTLCVRIQIGAQSSKLNFDAKFGVDGREAIELLIETRKVAHRLGVCFHLGSQTMDPADYEQGGGFPVLYPTMSSPDLSVFFKNIKDAFDGLALTPTPRLLAGPGRALSAKYHSIVTRVENRRGNKLYINVEAYGVLFDGAYMKWRYKARLLREPPSTPEDEAFSFYGPTCDSLDYMPGPFYLPGGVREHDDLEILNVSAYVWTMRPFNGFSSYKYAVLKTRMSYRLPLQGPSIRP</sequence>